<keyword evidence="3" id="KW-0255">Endonuclease</keyword>
<feature type="chain" id="PRO_5008049653" evidence="1">
    <location>
        <begin position="23"/>
        <end position="280"/>
    </location>
</feature>
<dbReference type="AlphaFoldDB" id="A0A176T2X7"/>
<feature type="domain" description="Endonuclease/exonuclease/phosphatase" evidence="2">
    <location>
        <begin position="26"/>
        <end position="269"/>
    </location>
</feature>
<dbReference type="PANTHER" id="PTHR12121:SF36">
    <property type="entry name" value="ENDONUCLEASE_EXONUCLEASE_PHOSPHATASE DOMAIN-CONTAINING PROTEIN"/>
    <property type="match status" value="1"/>
</dbReference>
<dbReference type="EMBL" id="LVWE01000061">
    <property type="protein sequence ID" value="OAD42228.1"/>
    <property type="molecule type" value="Genomic_DNA"/>
</dbReference>
<keyword evidence="3" id="KW-0540">Nuclease</keyword>
<dbReference type="InterPro" id="IPR050410">
    <property type="entry name" value="CCR4/nocturin_mRNA_transcr"/>
</dbReference>
<dbReference type="GO" id="GO:0004519">
    <property type="term" value="F:endonuclease activity"/>
    <property type="evidence" value="ECO:0007669"/>
    <property type="project" value="UniProtKB-KW"/>
</dbReference>
<dbReference type="RefSeq" id="WP_068451977.1">
    <property type="nucleotide sequence ID" value="NZ_CANKUV010000012.1"/>
</dbReference>
<organism evidence="3 4">
    <name type="scientific">Polaribacter atrinae</name>
    <dbReference type="NCBI Taxonomy" id="1333662"/>
    <lineage>
        <taxon>Bacteria</taxon>
        <taxon>Pseudomonadati</taxon>
        <taxon>Bacteroidota</taxon>
        <taxon>Flavobacteriia</taxon>
        <taxon>Flavobacteriales</taxon>
        <taxon>Flavobacteriaceae</taxon>
    </lineage>
</organism>
<dbReference type="PROSITE" id="PS51257">
    <property type="entry name" value="PROKAR_LIPOPROTEIN"/>
    <property type="match status" value="1"/>
</dbReference>
<keyword evidence="3" id="KW-0378">Hydrolase</keyword>
<dbReference type="Gene3D" id="3.60.10.10">
    <property type="entry name" value="Endonuclease/exonuclease/phosphatase"/>
    <property type="match status" value="1"/>
</dbReference>
<dbReference type="CDD" id="cd09083">
    <property type="entry name" value="EEP-1"/>
    <property type="match status" value="1"/>
</dbReference>
<sequence>MKKTVILLLVCFLFSCTSEKEAYKIMTYNIRYDNPNDGVNRWSNRKDFLSNQIVYNSPDVFGIQEGLEHQVQYLDSILVGYSYVGVGRDDGKTKGEYSAIFYQKEKFNVLNKGTFWLSETPNKISVGWDASMERICTFVLLINKYNNDQFLVFNTHFDHIGNIARVKSAKLIIDKIAEYNTGNLPVLVMGDFNLKPETAPIQLLSNAFNDAKIASESKPFGPIGTFNAFDFNKPVVDRIDYIFTSKEQVKVLKYATLSDSKDGKFPSDHLPVVITFTVHK</sequence>
<dbReference type="OrthoDB" id="9793162at2"/>
<dbReference type="Proteomes" id="UP000076923">
    <property type="component" value="Unassembled WGS sequence"/>
</dbReference>
<dbReference type="SUPFAM" id="SSF56219">
    <property type="entry name" value="DNase I-like"/>
    <property type="match status" value="1"/>
</dbReference>
<dbReference type="STRING" id="1333662.LPB303_14995"/>
<dbReference type="GO" id="GO:0000175">
    <property type="term" value="F:3'-5'-RNA exonuclease activity"/>
    <property type="evidence" value="ECO:0007669"/>
    <property type="project" value="TreeGrafter"/>
</dbReference>
<dbReference type="Pfam" id="PF03372">
    <property type="entry name" value="Exo_endo_phos"/>
    <property type="match status" value="1"/>
</dbReference>
<evidence type="ECO:0000259" key="2">
    <source>
        <dbReference type="Pfam" id="PF03372"/>
    </source>
</evidence>
<feature type="signal peptide" evidence="1">
    <location>
        <begin position="1"/>
        <end position="22"/>
    </location>
</feature>
<dbReference type="InterPro" id="IPR036691">
    <property type="entry name" value="Endo/exonu/phosph_ase_sf"/>
</dbReference>
<keyword evidence="3" id="KW-0269">Exonuclease</keyword>
<evidence type="ECO:0000313" key="3">
    <source>
        <dbReference type="EMBL" id="OAD42228.1"/>
    </source>
</evidence>
<name>A0A176T2X7_9FLAO</name>
<evidence type="ECO:0000256" key="1">
    <source>
        <dbReference type="SAM" id="SignalP"/>
    </source>
</evidence>
<proteinExistence type="predicted"/>
<keyword evidence="1" id="KW-0732">Signal</keyword>
<gene>
    <name evidence="3" type="ORF">LPB303_14995</name>
</gene>
<comment type="caution">
    <text evidence="3">The sequence shown here is derived from an EMBL/GenBank/DDBJ whole genome shotgun (WGS) entry which is preliminary data.</text>
</comment>
<reference evidence="3 4" key="1">
    <citation type="submission" date="2016-02" db="EMBL/GenBank/DDBJ databases">
        <title>Draft genome sequence of Polaribacter atrinae KACC17473.</title>
        <authorList>
            <person name="Shin S.-K."/>
            <person name="Yi H."/>
        </authorList>
    </citation>
    <scope>NUCLEOTIDE SEQUENCE [LARGE SCALE GENOMIC DNA]</scope>
    <source>
        <strain evidence="3 4">KACC 17473</strain>
    </source>
</reference>
<dbReference type="PANTHER" id="PTHR12121">
    <property type="entry name" value="CARBON CATABOLITE REPRESSOR PROTEIN 4"/>
    <property type="match status" value="1"/>
</dbReference>
<dbReference type="InterPro" id="IPR005135">
    <property type="entry name" value="Endo/exonuclease/phosphatase"/>
</dbReference>
<keyword evidence="4" id="KW-1185">Reference proteome</keyword>
<accession>A0A176T2X7</accession>
<evidence type="ECO:0000313" key="4">
    <source>
        <dbReference type="Proteomes" id="UP000076923"/>
    </source>
</evidence>
<protein>
    <submittedName>
        <fullName evidence="3">Endonuclease/exonuclease/phosphatase</fullName>
    </submittedName>
</protein>